<name>A0A1H2BLP9_MUCMA</name>
<sequence>MTFQFTKYSLVNALLSLIPIFPIWTLFPIIGIESGIENYTGDCILSYKITLGICMLLIAVSIIVYLFSIKKILLKEPKVIKRNFRWFSLLIYTFINCSGLIIILGPYLACNGSSMSIMVCIFSGPIASVVLIILGLLIDLKVKQISSNKL</sequence>
<reference evidence="2 3" key="1">
    <citation type="submission" date="2016-10" db="EMBL/GenBank/DDBJ databases">
        <authorList>
            <person name="de Groot N.N."/>
        </authorList>
    </citation>
    <scope>NUCLEOTIDE SEQUENCE [LARGE SCALE GENOMIC DNA]</scope>
    <source>
        <strain evidence="2 3">MP1X4</strain>
    </source>
</reference>
<keyword evidence="3" id="KW-1185">Reference proteome</keyword>
<keyword evidence="1" id="KW-0812">Transmembrane</keyword>
<feature type="transmembrane region" description="Helical" evidence="1">
    <location>
        <begin position="44"/>
        <end position="68"/>
    </location>
</feature>
<proteinExistence type="predicted"/>
<accession>A0A1H2BLP9</accession>
<keyword evidence="1" id="KW-1133">Transmembrane helix</keyword>
<dbReference type="STRING" id="652787.SAMN05216490_4202"/>
<keyword evidence="1" id="KW-0472">Membrane</keyword>
<feature type="transmembrane region" description="Helical" evidence="1">
    <location>
        <begin position="89"/>
        <end position="109"/>
    </location>
</feature>
<dbReference type="Proteomes" id="UP000199679">
    <property type="component" value="Chromosome I"/>
</dbReference>
<organism evidence="2 3">
    <name type="scientific">Mucilaginibacter mallensis</name>
    <dbReference type="NCBI Taxonomy" id="652787"/>
    <lineage>
        <taxon>Bacteria</taxon>
        <taxon>Pseudomonadati</taxon>
        <taxon>Bacteroidota</taxon>
        <taxon>Sphingobacteriia</taxon>
        <taxon>Sphingobacteriales</taxon>
        <taxon>Sphingobacteriaceae</taxon>
        <taxon>Mucilaginibacter</taxon>
    </lineage>
</organism>
<feature type="transmembrane region" description="Helical" evidence="1">
    <location>
        <begin position="115"/>
        <end position="140"/>
    </location>
</feature>
<evidence type="ECO:0000313" key="2">
    <source>
        <dbReference type="EMBL" id="SDT59108.1"/>
    </source>
</evidence>
<feature type="transmembrane region" description="Helical" evidence="1">
    <location>
        <begin position="12"/>
        <end position="32"/>
    </location>
</feature>
<gene>
    <name evidence="2" type="ORF">SAMN05216490_4202</name>
</gene>
<evidence type="ECO:0000313" key="3">
    <source>
        <dbReference type="Proteomes" id="UP000199679"/>
    </source>
</evidence>
<dbReference type="EMBL" id="LT629740">
    <property type="protein sequence ID" value="SDT59108.1"/>
    <property type="molecule type" value="Genomic_DNA"/>
</dbReference>
<dbReference type="AlphaFoldDB" id="A0A1H2BLP9"/>
<protein>
    <submittedName>
        <fullName evidence="2">Uncharacterized protein</fullName>
    </submittedName>
</protein>
<evidence type="ECO:0000256" key="1">
    <source>
        <dbReference type="SAM" id="Phobius"/>
    </source>
</evidence>